<protein>
    <submittedName>
        <fullName evidence="11">PREDICTED: kinesin</fullName>
    </submittedName>
</protein>
<feature type="coiled-coil region" evidence="8">
    <location>
        <begin position="771"/>
        <end position="798"/>
    </location>
</feature>
<feature type="region of interest" description="Disordered" evidence="9">
    <location>
        <begin position="1"/>
        <end position="52"/>
    </location>
</feature>
<feature type="compositionally biased region" description="Polar residues" evidence="9">
    <location>
        <begin position="111"/>
        <end position="121"/>
    </location>
</feature>
<evidence type="ECO:0000256" key="7">
    <source>
        <dbReference type="PROSITE-ProRule" id="PRU00283"/>
    </source>
</evidence>
<dbReference type="InterPro" id="IPR036961">
    <property type="entry name" value="Kinesin_motor_dom_sf"/>
</dbReference>
<dbReference type="Gramene" id="VVA28397">
    <property type="protein sequence ID" value="VVA28397"/>
    <property type="gene ID" value="Prudul26B014266"/>
</dbReference>
<feature type="coiled-coil region" evidence="8">
    <location>
        <begin position="1773"/>
        <end position="1864"/>
    </location>
</feature>
<dbReference type="GO" id="GO:0007018">
    <property type="term" value="P:microtubule-based movement"/>
    <property type="evidence" value="ECO:0007669"/>
    <property type="project" value="InterPro"/>
</dbReference>
<evidence type="ECO:0000256" key="4">
    <source>
        <dbReference type="ARBA" id="ARBA00023054"/>
    </source>
</evidence>
<proteinExistence type="inferred from homology"/>
<dbReference type="InParanoid" id="A0A5E4FK40"/>
<dbReference type="SUPFAM" id="SSF52540">
    <property type="entry name" value="P-loop containing nucleoside triphosphate hydrolases"/>
    <property type="match status" value="1"/>
</dbReference>
<feature type="coiled-coil region" evidence="8">
    <location>
        <begin position="1043"/>
        <end position="1077"/>
    </location>
</feature>
<dbReference type="PROSITE" id="PS50067">
    <property type="entry name" value="KINESIN_MOTOR_2"/>
    <property type="match status" value="1"/>
</dbReference>
<dbReference type="GO" id="GO:0008017">
    <property type="term" value="F:microtubule binding"/>
    <property type="evidence" value="ECO:0007669"/>
    <property type="project" value="InterPro"/>
</dbReference>
<dbReference type="Gene3D" id="3.40.850.10">
    <property type="entry name" value="Kinesin motor domain"/>
    <property type="match status" value="1"/>
</dbReference>
<dbReference type="InterPro" id="IPR044986">
    <property type="entry name" value="KIF15/KIN-12"/>
</dbReference>
<evidence type="ECO:0000256" key="8">
    <source>
        <dbReference type="SAM" id="Coils"/>
    </source>
</evidence>
<keyword evidence="5 7" id="KW-0505">Motor protein</keyword>
<keyword evidence="4 8" id="KW-0175">Coiled coil</keyword>
<feature type="compositionally biased region" description="Low complexity" evidence="9">
    <location>
        <begin position="1323"/>
        <end position="1333"/>
    </location>
</feature>
<dbReference type="CDD" id="cd01373">
    <property type="entry name" value="KISc_KLP2_like"/>
    <property type="match status" value="1"/>
</dbReference>
<feature type="region of interest" description="Disordered" evidence="9">
    <location>
        <begin position="2048"/>
        <end position="2067"/>
    </location>
</feature>
<feature type="region of interest" description="Disordered" evidence="9">
    <location>
        <begin position="803"/>
        <end position="824"/>
    </location>
</feature>
<dbReference type="InterPro" id="IPR001752">
    <property type="entry name" value="Kinesin_motor_dom"/>
</dbReference>
<comment type="similarity">
    <text evidence="6">Belongs to the TRAFAC class myosin-kinesin ATPase superfamily. Kinesin family. KIN-12 subfamily.</text>
</comment>
<evidence type="ECO:0000256" key="5">
    <source>
        <dbReference type="ARBA" id="ARBA00023175"/>
    </source>
</evidence>
<evidence type="ECO:0000256" key="2">
    <source>
        <dbReference type="ARBA" id="ARBA00022741"/>
    </source>
</evidence>
<feature type="coiled-coil region" evidence="8">
    <location>
        <begin position="527"/>
        <end position="554"/>
    </location>
</feature>
<evidence type="ECO:0000313" key="12">
    <source>
        <dbReference type="Proteomes" id="UP000327085"/>
    </source>
</evidence>
<feature type="region of interest" description="Disordered" evidence="9">
    <location>
        <begin position="1313"/>
        <end position="1333"/>
    </location>
</feature>
<dbReference type="Proteomes" id="UP000327085">
    <property type="component" value="Chromosome 1"/>
</dbReference>
<gene>
    <name evidence="11" type="ORF">ALMOND_2B014266</name>
</gene>
<accession>A0A5E4FK40</accession>
<feature type="coiled-coil region" evidence="8">
    <location>
        <begin position="1211"/>
        <end position="1249"/>
    </location>
</feature>
<dbReference type="PRINTS" id="PR00380">
    <property type="entry name" value="KINESINHEAVY"/>
</dbReference>
<evidence type="ECO:0000256" key="3">
    <source>
        <dbReference type="ARBA" id="ARBA00022840"/>
    </source>
</evidence>
<dbReference type="PROSITE" id="PS00411">
    <property type="entry name" value="KINESIN_MOTOR_1"/>
    <property type="match status" value="1"/>
</dbReference>
<dbReference type="Pfam" id="PF00225">
    <property type="entry name" value="Kinesin"/>
    <property type="match status" value="1"/>
</dbReference>
<organism evidence="11 12">
    <name type="scientific">Prunus dulcis</name>
    <name type="common">Almond</name>
    <name type="synonym">Amygdalus dulcis</name>
    <dbReference type="NCBI Taxonomy" id="3755"/>
    <lineage>
        <taxon>Eukaryota</taxon>
        <taxon>Viridiplantae</taxon>
        <taxon>Streptophyta</taxon>
        <taxon>Embryophyta</taxon>
        <taxon>Tracheophyta</taxon>
        <taxon>Spermatophyta</taxon>
        <taxon>Magnoliopsida</taxon>
        <taxon>eudicotyledons</taxon>
        <taxon>Gunneridae</taxon>
        <taxon>Pentapetalae</taxon>
        <taxon>rosids</taxon>
        <taxon>fabids</taxon>
        <taxon>Rosales</taxon>
        <taxon>Rosaceae</taxon>
        <taxon>Amygdaloideae</taxon>
        <taxon>Amygdaleae</taxon>
        <taxon>Prunus</taxon>
    </lineage>
</organism>
<dbReference type="GO" id="GO:0003777">
    <property type="term" value="F:microtubule motor activity"/>
    <property type="evidence" value="ECO:0007669"/>
    <property type="project" value="InterPro"/>
</dbReference>
<feature type="coiled-coil region" evidence="8">
    <location>
        <begin position="2150"/>
        <end position="2240"/>
    </location>
</feature>
<dbReference type="EMBL" id="CABIKO010000141">
    <property type="protein sequence ID" value="VVA28397.1"/>
    <property type="molecule type" value="Genomic_DNA"/>
</dbReference>
<feature type="compositionally biased region" description="Polar residues" evidence="9">
    <location>
        <begin position="15"/>
        <end position="34"/>
    </location>
</feature>
<feature type="binding site" evidence="7">
    <location>
        <begin position="264"/>
        <end position="271"/>
    </location>
    <ligand>
        <name>ATP</name>
        <dbReference type="ChEBI" id="CHEBI:30616"/>
    </ligand>
</feature>
<dbReference type="PANTHER" id="PTHR37739:SF18">
    <property type="entry name" value="KINESIN-LIKE PROTEIN KIN-12C"/>
    <property type="match status" value="1"/>
</dbReference>
<dbReference type="FunCoup" id="A0A5E4FK40">
    <property type="interactions" value="690"/>
</dbReference>
<feature type="domain" description="Kinesin motor" evidence="10">
    <location>
        <begin position="183"/>
        <end position="520"/>
    </location>
</feature>
<feature type="coiled-coil region" evidence="8">
    <location>
        <begin position="1470"/>
        <end position="1532"/>
    </location>
</feature>
<reference evidence="12" key="1">
    <citation type="journal article" date="2020" name="Plant J.">
        <title>Transposons played a major role in the diversification between the closely related almond and peach genomes: results from the almond genome sequence.</title>
        <authorList>
            <person name="Alioto T."/>
            <person name="Alexiou K.G."/>
            <person name="Bardil A."/>
            <person name="Barteri F."/>
            <person name="Castanera R."/>
            <person name="Cruz F."/>
            <person name="Dhingra A."/>
            <person name="Duval H."/>
            <person name="Fernandez I Marti A."/>
            <person name="Frias L."/>
            <person name="Galan B."/>
            <person name="Garcia J.L."/>
            <person name="Howad W."/>
            <person name="Gomez-Garrido J."/>
            <person name="Gut M."/>
            <person name="Julca I."/>
            <person name="Morata J."/>
            <person name="Puigdomenech P."/>
            <person name="Ribeca P."/>
            <person name="Rubio Cabetas M.J."/>
            <person name="Vlasova A."/>
            <person name="Wirthensohn M."/>
            <person name="Garcia-Mas J."/>
            <person name="Gabaldon T."/>
            <person name="Casacuberta J.M."/>
            <person name="Arus P."/>
        </authorList>
    </citation>
    <scope>NUCLEOTIDE SEQUENCE [LARGE SCALE GENOMIC DNA]</scope>
    <source>
        <strain evidence="12">cv. Texas</strain>
    </source>
</reference>
<evidence type="ECO:0000256" key="9">
    <source>
        <dbReference type="SAM" id="MobiDB-lite"/>
    </source>
</evidence>
<dbReference type="OMA" id="TMMGEIN"/>
<keyword evidence="1" id="KW-0493">Microtubule</keyword>
<feature type="coiled-coil region" evidence="8">
    <location>
        <begin position="1893"/>
        <end position="2014"/>
    </location>
</feature>
<feature type="coiled-coil region" evidence="8">
    <location>
        <begin position="1102"/>
        <end position="1129"/>
    </location>
</feature>
<feature type="compositionally biased region" description="Basic and acidic residues" evidence="9">
    <location>
        <begin position="810"/>
        <end position="821"/>
    </location>
</feature>
<dbReference type="InterPro" id="IPR019821">
    <property type="entry name" value="Kinesin_motor_CS"/>
</dbReference>
<dbReference type="GO" id="GO:0005874">
    <property type="term" value="C:microtubule"/>
    <property type="evidence" value="ECO:0007669"/>
    <property type="project" value="UniProtKB-KW"/>
</dbReference>
<dbReference type="PANTHER" id="PTHR37739">
    <property type="entry name" value="KINESIN-LIKE PROTEIN KIN-12D"/>
    <property type="match status" value="1"/>
</dbReference>
<evidence type="ECO:0000259" key="10">
    <source>
        <dbReference type="PROSITE" id="PS50067"/>
    </source>
</evidence>
<evidence type="ECO:0000313" key="11">
    <source>
        <dbReference type="EMBL" id="VVA28397.1"/>
    </source>
</evidence>
<dbReference type="FunFam" id="3.40.850.10:FF:000033">
    <property type="entry name" value="Kinesin-like protein KIN-12E"/>
    <property type="match status" value="1"/>
</dbReference>
<name>A0A5E4FK40_PRUDU</name>
<dbReference type="GO" id="GO:0005524">
    <property type="term" value="F:ATP binding"/>
    <property type="evidence" value="ECO:0007669"/>
    <property type="project" value="UniProtKB-UniRule"/>
</dbReference>
<feature type="region of interest" description="Disordered" evidence="9">
    <location>
        <begin position="82"/>
        <end position="123"/>
    </location>
</feature>
<dbReference type="InterPro" id="IPR027417">
    <property type="entry name" value="P-loop_NTPase"/>
</dbReference>
<evidence type="ECO:0000256" key="1">
    <source>
        <dbReference type="ARBA" id="ARBA00022701"/>
    </source>
</evidence>
<sequence length="2314" mass="262972">MSKESSTVRFPARNVSRSSQSEPNENEFEASSNPIHFPPPRTPLNSIADPAQLQKELHELDFDSLPKFEAIRSGRYSLSDRKLEAPDRAGNGGLSYGTPRVSGRGGKAHSEPNSAQSTPARNGSRALIGGAICTGSKAPQYNGGRAGSCSRISREISVVNSEVLTQVPHFELAEDSSFWTDHNVQVLIRIRPLSNIERASQGHGGCLKQESAKTLVWHGHPETRFTFDHIACETISQEKLFKVAGLPMVENCLSGYNSCMFAYGQTGSGKTYTMMGEIYEVEGQLNEDCGITPRIFEYLFKRIRVEEESRTEEQLKYSCKCSFLEIYNEQITDLLEPSSTNLQLREDLKKGVYVENLTEYNVRDVNDVVKLLLQGASNRKMAATHMNSESSRSHSVFTCIIESRWEKDSMTHFRFARLNLVDLAGSERQKSSGAEGDRLKEAANINKSLSTLGLVIMSLVDLAHGKHRHVPYRDSRLTFLLQDSLGGNSKTTIIANVSPSICSANETLSTLKFAQRAKLIQNNAKVNEDASGDITALQQQIQQLKGQLSFLMKHHNISWSSSSGVPSIEEPRFNKLPEEYDDSLEDKMPTDNLKLPSIRNKKMKCMDTILVGALRREKMADSAVQKLVAEIEDMNRLVCQSEEDAGHAKMMLRFREEKIKRLELLTDGMLSAEKYLMEENKALLEEIQLLQARFESNPELTRYSVENCRLLEQLKLYQKFYEHGERETLLAEVSELRNQLLDILQGKLPFSTENENQVGKHFLNSDTIKELEDCRNMNSKLIREVDELQLELQKYMNSSQAASGSVRNSFSKDTEEFRQSDKYSMVETLSMGSDSGDETASYSQEECCRGMYISSKNDKIEIQSEVKHERRYLKSGDLHKENKCIMEISEDVERKALQAKLDKMVKDLEEVRLLNSHFQEDRLLQLSHQKQTEIVCEQVEMETANTILHLQEEVAALQFELDERLHCMIQENKVLKNTIVAKEDEIRSLSVEWEKATFELTRFLLDGSRSLKNASSQIESIACSFPQANVCISEDVQRAAKVCMEKEETIELLQKSLEDAQKMVTELGQKLSSLKGAAIALSELQHLDNDETKEEISFCMRLDEQTNMVEMLERKLIFKEIQVKEAENCANAAFLVIKWLTDQKATDKTERNIPISILGTPAGMASQKSSDTKVNALGQEDVITELKLARLGILESENAIEAFYADTEMHIVALETNISEVSDEYKELVQNLVSELREMRKKYMELREHSKVSQFCTVESLSLEAHKYLKSKDIYHMILEIKNELTVANGRLKITEDFIYTKANVYDCPSADKSLEDEDEWSTDSTTSSCDSSTENFASGNKLWALEGQTGDLKVKEGSVLQSADQDPEESKWVLKTFTDSKGATFCLKKELEMAFDAFNKLYVRLATLISELDIGGGSQPAGLKQLVPLFESGTESSYGCHATRKVVSDEKSDFASSFLTKFEEAHATVKEADVMLNALMEANENAKELTGLWKQTGEELMLEKASFIEEVEHLKNSVRLKERENELLQDQSRYNLVEIAKSLSLLEECFMQLKSEVEDRFKVLYADTFSMGREIHCFISKSRSLLEEICAETLEKQFAIFVLHQCLTGELIHKIPCFNVGSGFRSSQQQEGLSITNKQQEMWSSCEDDIALTSNISKDDNDQSGVTNLKAGELSLSRDSLMHENLSLKEELQRKDALLEGLHFDFRMLQESASNTMDIKDETEKLIKSLSQIQNELKIKTCQLDDMLFQHKKLEDHLTDTERALLLSNSNLEQAKDTINTLSEQNFELKVLLNDLYLKNSEANEQLEEQKEVVKGLEKEILHLTSSMETKLLCQVEGIGDELRRVISERDGLLEEVASLNDKLEMAYAISDEHEAISIEARQESEASKMYAEQKEEEVKILERSVEELECTINVLEKKVYEMNDEVERHRLIRDALELELQALRHRLLTVENFSENVDSENMNSEQAENLISRQLQSRLLELHEAHNKIKLLEEERAEQDKEIKQCKEYISELVLHAEAQTSQYQQKYKTLEAMVCEVKADKTDSASTAAALEKSERSSIRTRGSSSPFRCISSLVQQMNTEKDQELSIARHRIEELEALAASRQKEVCLLNTRLAAAESMTHDVIRDLLGVKLDMTNYANLIEQYQVQKLVEEAHQQTEEFQEKEQEILNLRKQITDLMEERQSCISEINKKEGDIAAAQMTLQQLQDRDQLLFAQNEMLKVDKTNLKRRVAELDEMVKTILGTPTIHQPIQHPHTSKPKNNSSLKLHEIDFTKRLEQSEKHFSRVNGELAQYFKSAGGGGGHPRDKRVSR</sequence>
<keyword evidence="3 7" id="KW-0067">ATP-binding</keyword>
<evidence type="ECO:0000256" key="6">
    <source>
        <dbReference type="ARBA" id="ARBA00034488"/>
    </source>
</evidence>
<feature type="coiled-coil region" evidence="8">
    <location>
        <begin position="2082"/>
        <end position="2109"/>
    </location>
</feature>
<keyword evidence="2 7" id="KW-0547">Nucleotide-binding</keyword>
<dbReference type="SMART" id="SM00129">
    <property type="entry name" value="KISc"/>
    <property type="match status" value="1"/>
</dbReference>